<dbReference type="EMBL" id="AVNC01000015">
    <property type="protein sequence ID" value="EQK42897.1"/>
    <property type="molecule type" value="Genomic_DNA"/>
</dbReference>
<evidence type="ECO:0000313" key="3">
    <source>
        <dbReference type="Proteomes" id="UP000015688"/>
    </source>
</evidence>
<gene>
    <name evidence="2" type="ORF">C672_1841</name>
</gene>
<protein>
    <submittedName>
        <fullName evidence="2">Replication initiator A family protein</fullName>
    </submittedName>
</protein>
<organism evidence="2 3">
    <name type="scientific">Paraclostridium bifermentans ATCC 638 = DSM 14991</name>
    <dbReference type="NCBI Taxonomy" id="1233171"/>
    <lineage>
        <taxon>Bacteria</taxon>
        <taxon>Bacillati</taxon>
        <taxon>Bacillota</taxon>
        <taxon>Clostridia</taxon>
        <taxon>Peptostreptococcales</taxon>
        <taxon>Peptostreptococcaceae</taxon>
        <taxon>Paraclostridium</taxon>
    </lineage>
</organism>
<dbReference type="GeneID" id="67472686"/>
<evidence type="ECO:0000313" key="2">
    <source>
        <dbReference type="EMBL" id="EQK42897.1"/>
    </source>
</evidence>
<comment type="caution">
    <text evidence="2">The sequence shown here is derived from an EMBL/GenBank/DDBJ whole genome shotgun (WGS) entry which is preliminary data.</text>
</comment>
<name>T4VQD3_PARBF</name>
<dbReference type="RefSeq" id="WP_021433005.1">
    <property type="nucleotide sequence ID" value="NZ_AVNC01000015.1"/>
</dbReference>
<accession>T4VQD3</accession>
<feature type="domain" description="Replication initiator A N-terminal" evidence="1">
    <location>
        <begin position="16"/>
        <end position="105"/>
    </location>
</feature>
<dbReference type="PATRIC" id="fig|1233171.3.peg.1731"/>
<dbReference type="Proteomes" id="UP000015688">
    <property type="component" value="Unassembled WGS sequence"/>
</dbReference>
<dbReference type="Pfam" id="PF06970">
    <property type="entry name" value="RepA_N"/>
    <property type="match status" value="1"/>
</dbReference>
<proteinExistence type="predicted"/>
<sequence length="325" mass="37680">MTIRKRFNINQELEKLFVEVPQALLYEPKYKANKELNRKALSNTAKLLYGILLERTKLSVYSATVKGDTTYIDENGDIFIFFDDTAIAEILNVSPKTGRGFKKELIEFDLLEEIRIGQGCANRLYLNIVEVDAENLRLYRNDFMQTVADKKETEKLRIDKYRKEKAENVGDTLNGNFDRTRTVKSTVLVQSKLPSSNKELSNTDFSNTEFKKSVVVINGIEKEITKSYEIQLDENIIREEKIDKLNKIHPMNAYTKALMDKFIEFGILVSESQIKMLNNCVYDVALKSIDYTIAKDGKTFSYFYEVYKAKEKEDIASICNFNMEW</sequence>
<dbReference type="InterPro" id="IPR010724">
    <property type="entry name" value="RepA_N"/>
</dbReference>
<evidence type="ECO:0000259" key="1">
    <source>
        <dbReference type="Pfam" id="PF06970"/>
    </source>
</evidence>
<reference evidence="2 3" key="1">
    <citation type="submission" date="2013-06" db="EMBL/GenBank/DDBJ databases">
        <authorList>
            <person name="Walk S."/>
            <person name="Aronoff D."/>
            <person name="Young V.Y."/>
            <person name="Marsh J."/>
            <person name="Harrison L."/>
            <person name="Daugherty S.C."/>
            <person name="Shefchek K.A."/>
            <person name="Hine E.E."/>
            <person name="Tallon L.J."/>
            <person name="Sadzewicz L.K."/>
            <person name="Rasko D.A."/>
        </authorList>
    </citation>
    <scope>NUCLEOTIDE SEQUENCE [LARGE SCALE GENOMIC DNA]</scope>
    <source>
        <strain evidence="2 3">ATCC 638</strain>
    </source>
</reference>
<dbReference type="AlphaFoldDB" id="T4VQD3"/>